<name>A0A2X3UI55_STRTR</name>
<dbReference type="Proteomes" id="UP000249634">
    <property type="component" value="Chromosome 1"/>
</dbReference>
<protein>
    <submittedName>
        <fullName evidence="1">Uncharacterized protein</fullName>
    </submittedName>
</protein>
<organism evidence="1 2">
    <name type="scientific">Streptococcus thermophilus</name>
    <dbReference type="NCBI Taxonomy" id="1308"/>
    <lineage>
        <taxon>Bacteria</taxon>
        <taxon>Bacillati</taxon>
        <taxon>Bacillota</taxon>
        <taxon>Bacilli</taxon>
        <taxon>Lactobacillales</taxon>
        <taxon>Streptococcaceae</taxon>
        <taxon>Streptococcus</taxon>
    </lineage>
</organism>
<evidence type="ECO:0000313" key="1">
    <source>
        <dbReference type="EMBL" id="SQF24645.1"/>
    </source>
</evidence>
<dbReference type="EMBL" id="LS483339">
    <property type="protein sequence ID" value="SQF24645.1"/>
    <property type="molecule type" value="Genomic_DNA"/>
</dbReference>
<gene>
    <name evidence="1" type="ORF">NCTC12958_00838</name>
</gene>
<dbReference type="AlphaFoldDB" id="A0A2X3UI55"/>
<evidence type="ECO:0000313" key="2">
    <source>
        <dbReference type="Proteomes" id="UP000249634"/>
    </source>
</evidence>
<accession>A0A2X3UI55</accession>
<proteinExistence type="predicted"/>
<reference evidence="1 2" key="1">
    <citation type="submission" date="2018-06" db="EMBL/GenBank/DDBJ databases">
        <authorList>
            <consortium name="Pathogen Informatics"/>
            <person name="Doyle S."/>
        </authorList>
    </citation>
    <scope>NUCLEOTIDE SEQUENCE [LARGE SCALE GENOMIC DNA]</scope>
    <source>
        <strain evidence="1 2">NCTC12958</strain>
    </source>
</reference>
<sequence length="38" mass="4612">MKQKFRAWTEEGEVMYYDVYPFKDDALLLSYDEQTTIS</sequence>